<evidence type="ECO:0000256" key="2">
    <source>
        <dbReference type="ARBA" id="ARBA00022676"/>
    </source>
</evidence>
<organism evidence="6 7">
    <name type="scientific">Photobacterium jeanii</name>
    <dbReference type="NCBI Taxonomy" id="858640"/>
    <lineage>
        <taxon>Bacteria</taxon>
        <taxon>Pseudomonadati</taxon>
        <taxon>Pseudomonadota</taxon>
        <taxon>Gammaproteobacteria</taxon>
        <taxon>Vibrionales</taxon>
        <taxon>Vibrionaceae</taxon>
        <taxon>Photobacterium</taxon>
    </lineage>
</organism>
<protein>
    <submittedName>
        <fullName evidence="6">Chitin synthase</fullName>
    </submittedName>
</protein>
<keyword evidence="3" id="KW-0808">Transferase</keyword>
<accession>A0A178K3M2</accession>
<feature type="transmembrane region" description="Helical" evidence="4">
    <location>
        <begin position="6"/>
        <end position="28"/>
    </location>
</feature>
<reference evidence="6 7" key="1">
    <citation type="submission" date="2016-03" db="EMBL/GenBank/DDBJ databases">
        <title>Photobacterium proteolyticum sp. nov. a protease producing bacterium isolated from ocean sediments of Laizhou Bay.</title>
        <authorList>
            <person name="Li Y."/>
        </authorList>
    </citation>
    <scope>NUCLEOTIDE SEQUENCE [LARGE SCALE GENOMIC DNA]</scope>
    <source>
        <strain evidence="6 7">R-40508</strain>
    </source>
</reference>
<name>A0A178K3M2_9GAMM</name>
<gene>
    <name evidence="6" type="ORF">A3K86_20445</name>
</gene>
<comment type="similarity">
    <text evidence="1">Belongs to the glycosyltransferase 2 family.</text>
</comment>
<dbReference type="SUPFAM" id="SSF53448">
    <property type="entry name" value="Nucleotide-diphospho-sugar transferases"/>
    <property type="match status" value="1"/>
</dbReference>
<dbReference type="EMBL" id="LVHF01000033">
    <property type="protein sequence ID" value="OAN11324.1"/>
    <property type="molecule type" value="Genomic_DNA"/>
</dbReference>
<keyword evidence="7" id="KW-1185">Reference proteome</keyword>
<proteinExistence type="inferred from homology"/>
<evidence type="ECO:0000313" key="6">
    <source>
        <dbReference type="EMBL" id="OAN11324.1"/>
    </source>
</evidence>
<dbReference type="AlphaFoldDB" id="A0A178K3M2"/>
<feature type="domain" description="Glycosyltransferase 2-like" evidence="5">
    <location>
        <begin position="132"/>
        <end position="323"/>
    </location>
</feature>
<comment type="caution">
    <text evidence="6">The sequence shown here is derived from an EMBL/GenBank/DDBJ whole genome shotgun (WGS) entry which is preliminary data.</text>
</comment>
<sequence>MEELSIIIAAPLLVELCCVMVLMAIFLFRWKPETINDDLPLVTVFVPFYNEDKALLLTALDKIDQQEYSSRLQVLIIDDGSTNDTPDYVYQWLQQERKQSYVILNKPENTGRKGAALDFALEQQVATGEIYIVVDSDTFIEPGGILALANKIWSHPGYAAVCGYVVPKNRESNLLCKSQFYEHIGVHGALRTSQDQLGVVPVLAGAFVAHRASAVRELGGWSEWLVEDISWCWKALAHRYRTGYTAQAIATTQCPENNDALFRQRRRWSRGRVEAFWETWKVSPAMGAMSLPWFLISATEFLFPPIFIAMPLFAVFDMWLPFSVMAIALLVESIFIFFFIAKTGNAHNLTRVEMAMLPLFTHLLRFITWIPNILGYLDEITGKDKKWLTR</sequence>
<keyword evidence="4" id="KW-0472">Membrane</keyword>
<keyword evidence="4" id="KW-0812">Transmembrane</keyword>
<dbReference type="InterPro" id="IPR029044">
    <property type="entry name" value="Nucleotide-diphossugar_trans"/>
</dbReference>
<dbReference type="OrthoDB" id="9766299at2"/>
<keyword evidence="4" id="KW-1133">Transmembrane helix</keyword>
<dbReference type="RefSeq" id="WP_068335901.1">
    <property type="nucleotide sequence ID" value="NZ_LVHF01000033.1"/>
</dbReference>
<dbReference type="Gene3D" id="3.90.550.10">
    <property type="entry name" value="Spore Coat Polysaccharide Biosynthesis Protein SpsA, Chain A"/>
    <property type="match status" value="1"/>
</dbReference>
<dbReference type="InterPro" id="IPR001173">
    <property type="entry name" value="Glyco_trans_2-like"/>
</dbReference>
<evidence type="ECO:0000256" key="3">
    <source>
        <dbReference type="ARBA" id="ARBA00022679"/>
    </source>
</evidence>
<evidence type="ECO:0000313" key="7">
    <source>
        <dbReference type="Proteomes" id="UP000078503"/>
    </source>
</evidence>
<dbReference type="PANTHER" id="PTHR43630:SF1">
    <property type="entry name" value="POLY-BETA-1,6-N-ACETYL-D-GLUCOSAMINE SYNTHASE"/>
    <property type="match status" value="1"/>
</dbReference>
<dbReference type="CDD" id="cd06423">
    <property type="entry name" value="CESA_like"/>
    <property type="match status" value="1"/>
</dbReference>
<dbReference type="PANTHER" id="PTHR43630">
    <property type="entry name" value="POLY-BETA-1,6-N-ACETYL-D-GLUCOSAMINE SYNTHASE"/>
    <property type="match status" value="1"/>
</dbReference>
<evidence type="ECO:0000256" key="4">
    <source>
        <dbReference type="SAM" id="Phobius"/>
    </source>
</evidence>
<dbReference type="STRING" id="858640.A3K86_20445"/>
<feature type="transmembrane region" description="Helical" evidence="4">
    <location>
        <begin position="319"/>
        <end position="341"/>
    </location>
</feature>
<dbReference type="Proteomes" id="UP000078503">
    <property type="component" value="Unassembled WGS sequence"/>
</dbReference>
<dbReference type="GO" id="GO:0016757">
    <property type="term" value="F:glycosyltransferase activity"/>
    <property type="evidence" value="ECO:0007669"/>
    <property type="project" value="UniProtKB-KW"/>
</dbReference>
<evidence type="ECO:0000256" key="1">
    <source>
        <dbReference type="ARBA" id="ARBA00006739"/>
    </source>
</evidence>
<evidence type="ECO:0000259" key="5">
    <source>
        <dbReference type="Pfam" id="PF13632"/>
    </source>
</evidence>
<feature type="transmembrane region" description="Helical" evidence="4">
    <location>
        <begin position="291"/>
        <end position="313"/>
    </location>
</feature>
<keyword evidence="2" id="KW-0328">Glycosyltransferase</keyword>
<dbReference type="Pfam" id="PF13632">
    <property type="entry name" value="Glyco_trans_2_3"/>
    <property type="match status" value="1"/>
</dbReference>